<dbReference type="Proteomes" id="UP000007266">
    <property type="component" value="Linkage group 5"/>
</dbReference>
<dbReference type="InParanoid" id="A0A139WHV6"/>
<keyword evidence="2" id="KW-1185">Reference proteome</keyword>
<evidence type="ECO:0000313" key="2">
    <source>
        <dbReference type="Proteomes" id="UP000007266"/>
    </source>
</evidence>
<organism evidence="1 2">
    <name type="scientific">Tribolium castaneum</name>
    <name type="common">Red flour beetle</name>
    <dbReference type="NCBI Taxonomy" id="7070"/>
    <lineage>
        <taxon>Eukaryota</taxon>
        <taxon>Metazoa</taxon>
        <taxon>Ecdysozoa</taxon>
        <taxon>Arthropoda</taxon>
        <taxon>Hexapoda</taxon>
        <taxon>Insecta</taxon>
        <taxon>Pterygota</taxon>
        <taxon>Neoptera</taxon>
        <taxon>Endopterygota</taxon>
        <taxon>Coleoptera</taxon>
        <taxon>Polyphaga</taxon>
        <taxon>Cucujiformia</taxon>
        <taxon>Tenebrionidae</taxon>
        <taxon>Tenebrionidae incertae sedis</taxon>
        <taxon>Tribolium</taxon>
    </lineage>
</organism>
<dbReference type="AlphaFoldDB" id="A0A139WHV6"/>
<protein>
    <submittedName>
        <fullName evidence="1">Uncharacterized protein</fullName>
    </submittedName>
</protein>
<gene>
    <name evidence="1" type="primary">AUGUSTUS-3.0.2_33024</name>
    <name evidence="1" type="ORF">TcasGA2_TC033024</name>
</gene>
<sequence length="61" mass="6965">MHVSGCWQFSSFSSGECSPLLSDGNDSEEALITVDKSSLRLRINFGFLRRSGSRRWHRCRT</sequence>
<proteinExistence type="predicted"/>
<accession>A0A139WHV6</accession>
<name>A0A139WHV6_TRICA</name>
<evidence type="ECO:0000313" key="1">
    <source>
        <dbReference type="EMBL" id="KYB27542.1"/>
    </source>
</evidence>
<dbReference type="EMBL" id="KQ971342">
    <property type="protein sequence ID" value="KYB27542.1"/>
    <property type="molecule type" value="Genomic_DNA"/>
</dbReference>
<reference evidence="1 2" key="1">
    <citation type="journal article" date="2008" name="Nature">
        <title>The genome of the model beetle and pest Tribolium castaneum.</title>
        <authorList>
            <consortium name="Tribolium Genome Sequencing Consortium"/>
            <person name="Richards S."/>
            <person name="Gibbs R.A."/>
            <person name="Weinstock G.M."/>
            <person name="Brown S.J."/>
            <person name="Denell R."/>
            <person name="Beeman R.W."/>
            <person name="Gibbs R."/>
            <person name="Beeman R.W."/>
            <person name="Brown S.J."/>
            <person name="Bucher G."/>
            <person name="Friedrich M."/>
            <person name="Grimmelikhuijzen C.J."/>
            <person name="Klingler M."/>
            <person name="Lorenzen M."/>
            <person name="Richards S."/>
            <person name="Roth S."/>
            <person name="Schroder R."/>
            <person name="Tautz D."/>
            <person name="Zdobnov E.M."/>
            <person name="Muzny D."/>
            <person name="Gibbs R.A."/>
            <person name="Weinstock G.M."/>
            <person name="Attaway T."/>
            <person name="Bell S."/>
            <person name="Buhay C.J."/>
            <person name="Chandrabose M.N."/>
            <person name="Chavez D."/>
            <person name="Clerk-Blankenburg K.P."/>
            <person name="Cree A."/>
            <person name="Dao M."/>
            <person name="Davis C."/>
            <person name="Chacko J."/>
            <person name="Dinh H."/>
            <person name="Dugan-Rocha S."/>
            <person name="Fowler G."/>
            <person name="Garner T.T."/>
            <person name="Garnes J."/>
            <person name="Gnirke A."/>
            <person name="Hawes A."/>
            <person name="Hernandez J."/>
            <person name="Hines S."/>
            <person name="Holder M."/>
            <person name="Hume J."/>
            <person name="Jhangiani S.N."/>
            <person name="Joshi V."/>
            <person name="Khan Z.M."/>
            <person name="Jackson L."/>
            <person name="Kovar C."/>
            <person name="Kowis A."/>
            <person name="Lee S."/>
            <person name="Lewis L.R."/>
            <person name="Margolis J."/>
            <person name="Morgan M."/>
            <person name="Nazareth L.V."/>
            <person name="Nguyen N."/>
            <person name="Okwuonu G."/>
            <person name="Parker D."/>
            <person name="Richards S."/>
            <person name="Ruiz S.J."/>
            <person name="Santibanez J."/>
            <person name="Savard J."/>
            <person name="Scherer S.E."/>
            <person name="Schneider B."/>
            <person name="Sodergren E."/>
            <person name="Tautz D."/>
            <person name="Vattahil S."/>
            <person name="Villasana D."/>
            <person name="White C.S."/>
            <person name="Wright R."/>
            <person name="Park Y."/>
            <person name="Beeman R.W."/>
            <person name="Lord J."/>
            <person name="Oppert B."/>
            <person name="Lorenzen M."/>
            <person name="Brown S."/>
            <person name="Wang L."/>
            <person name="Savard J."/>
            <person name="Tautz D."/>
            <person name="Richards S."/>
            <person name="Weinstock G."/>
            <person name="Gibbs R.A."/>
            <person name="Liu Y."/>
            <person name="Worley K."/>
            <person name="Weinstock G."/>
            <person name="Elsik C.G."/>
            <person name="Reese J.T."/>
            <person name="Elhaik E."/>
            <person name="Landan G."/>
            <person name="Graur D."/>
            <person name="Arensburger P."/>
            <person name="Atkinson P."/>
            <person name="Beeman R.W."/>
            <person name="Beidler J."/>
            <person name="Brown S.J."/>
            <person name="Demuth J.P."/>
            <person name="Drury D.W."/>
            <person name="Du Y.Z."/>
            <person name="Fujiwara H."/>
            <person name="Lorenzen M."/>
            <person name="Maselli V."/>
            <person name="Osanai M."/>
            <person name="Park Y."/>
            <person name="Robertson H.M."/>
            <person name="Tu Z."/>
            <person name="Wang J.J."/>
            <person name="Wang S."/>
            <person name="Richards S."/>
            <person name="Song H."/>
            <person name="Zhang L."/>
            <person name="Sodergren E."/>
            <person name="Werner D."/>
            <person name="Stanke M."/>
            <person name="Morgenstern B."/>
            <person name="Solovyev V."/>
            <person name="Kosarev P."/>
            <person name="Brown G."/>
            <person name="Chen H.C."/>
            <person name="Ermolaeva O."/>
            <person name="Hlavina W."/>
            <person name="Kapustin Y."/>
            <person name="Kiryutin B."/>
            <person name="Kitts P."/>
            <person name="Maglott D."/>
            <person name="Pruitt K."/>
            <person name="Sapojnikov V."/>
            <person name="Souvorov A."/>
            <person name="Mackey A.J."/>
            <person name="Waterhouse R.M."/>
            <person name="Wyder S."/>
            <person name="Zdobnov E.M."/>
            <person name="Zdobnov E.M."/>
            <person name="Wyder S."/>
            <person name="Kriventseva E.V."/>
            <person name="Kadowaki T."/>
            <person name="Bork P."/>
            <person name="Aranda M."/>
            <person name="Bao R."/>
            <person name="Beermann A."/>
            <person name="Berns N."/>
            <person name="Bolognesi R."/>
            <person name="Bonneton F."/>
            <person name="Bopp D."/>
            <person name="Brown S.J."/>
            <person name="Bucher G."/>
            <person name="Butts T."/>
            <person name="Chaumot A."/>
            <person name="Denell R.E."/>
            <person name="Ferrier D.E."/>
            <person name="Friedrich M."/>
            <person name="Gordon C.M."/>
            <person name="Jindra M."/>
            <person name="Klingler M."/>
            <person name="Lan Q."/>
            <person name="Lattorff H.M."/>
            <person name="Laudet V."/>
            <person name="von Levetsow C."/>
            <person name="Liu Z."/>
            <person name="Lutz R."/>
            <person name="Lynch J.A."/>
            <person name="da Fonseca R.N."/>
            <person name="Posnien N."/>
            <person name="Reuter R."/>
            <person name="Roth S."/>
            <person name="Savard J."/>
            <person name="Schinko J.B."/>
            <person name="Schmitt C."/>
            <person name="Schoppmeier M."/>
            <person name="Schroder R."/>
            <person name="Shippy T.D."/>
            <person name="Simonnet F."/>
            <person name="Marques-Souza H."/>
            <person name="Tautz D."/>
            <person name="Tomoyasu Y."/>
            <person name="Trauner J."/>
            <person name="Van der Zee M."/>
            <person name="Vervoort M."/>
            <person name="Wittkopp N."/>
            <person name="Wimmer E.A."/>
            <person name="Yang X."/>
            <person name="Jones A.K."/>
            <person name="Sattelle D.B."/>
            <person name="Ebert P.R."/>
            <person name="Nelson D."/>
            <person name="Scott J.G."/>
            <person name="Beeman R.W."/>
            <person name="Muthukrishnan S."/>
            <person name="Kramer K.J."/>
            <person name="Arakane Y."/>
            <person name="Beeman R.W."/>
            <person name="Zhu Q."/>
            <person name="Hogenkamp D."/>
            <person name="Dixit R."/>
            <person name="Oppert B."/>
            <person name="Jiang H."/>
            <person name="Zou Z."/>
            <person name="Marshall J."/>
            <person name="Elpidina E."/>
            <person name="Vinokurov K."/>
            <person name="Oppert C."/>
            <person name="Zou Z."/>
            <person name="Evans J."/>
            <person name="Lu Z."/>
            <person name="Zhao P."/>
            <person name="Sumathipala N."/>
            <person name="Altincicek B."/>
            <person name="Vilcinskas A."/>
            <person name="Williams M."/>
            <person name="Hultmark D."/>
            <person name="Hetru C."/>
            <person name="Jiang H."/>
            <person name="Grimmelikhuijzen C.J."/>
            <person name="Hauser F."/>
            <person name="Cazzamali G."/>
            <person name="Williamson M."/>
            <person name="Park Y."/>
            <person name="Li B."/>
            <person name="Tanaka Y."/>
            <person name="Predel R."/>
            <person name="Neupert S."/>
            <person name="Schachtner J."/>
            <person name="Verleyen P."/>
            <person name="Raible F."/>
            <person name="Bork P."/>
            <person name="Friedrich M."/>
            <person name="Walden K.K."/>
            <person name="Robertson H.M."/>
            <person name="Angeli S."/>
            <person name="Foret S."/>
            <person name="Bucher G."/>
            <person name="Schuetz S."/>
            <person name="Maleszka R."/>
            <person name="Wimmer E.A."/>
            <person name="Beeman R.W."/>
            <person name="Lorenzen M."/>
            <person name="Tomoyasu Y."/>
            <person name="Miller S.C."/>
            <person name="Grossmann D."/>
            <person name="Bucher G."/>
        </authorList>
    </citation>
    <scope>NUCLEOTIDE SEQUENCE [LARGE SCALE GENOMIC DNA]</scope>
    <source>
        <strain evidence="1 2">Georgia GA2</strain>
    </source>
</reference>
<reference evidence="1 2" key="2">
    <citation type="journal article" date="2010" name="Nucleic Acids Res.">
        <title>BeetleBase in 2010: revisions to provide comprehensive genomic information for Tribolium castaneum.</title>
        <authorList>
            <person name="Kim H.S."/>
            <person name="Murphy T."/>
            <person name="Xia J."/>
            <person name="Caragea D."/>
            <person name="Park Y."/>
            <person name="Beeman R.W."/>
            <person name="Lorenzen M.D."/>
            <person name="Butcher S."/>
            <person name="Manak J.R."/>
            <person name="Brown S.J."/>
        </authorList>
    </citation>
    <scope>GENOME REANNOTATION</scope>
    <source>
        <strain evidence="1 2">Georgia GA2</strain>
    </source>
</reference>